<evidence type="ECO:0000256" key="2">
    <source>
        <dbReference type="ARBA" id="ARBA00022723"/>
    </source>
</evidence>
<dbReference type="Gene3D" id="3.10.180.10">
    <property type="entry name" value="2,3-Dihydroxybiphenyl 1,2-Dioxygenase, domain 1"/>
    <property type="match status" value="1"/>
</dbReference>
<dbReference type="AlphaFoldDB" id="A0A2S7N3H9"/>
<dbReference type="Pfam" id="PF13669">
    <property type="entry name" value="Glyoxalase_4"/>
    <property type="match status" value="1"/>
</dbReference>
<gene>
    <name evidence="4" type="primary">mce</name>
    <name evidence="4" type="ORF">CYL18_01435</name>
</gene>
<evidence type="ECO:0000259" key="3">
    <source>
        <dbReference type="PROSITE" id="PS51819"/>
    </source>
</evidence>
<dbReference type="GO" id="GO:0046872">
    <property type="term" value="F:metal ion binding"/>
    <property type="evidence" value="ECO:0007669"/>
    <property type="project" value="UniProtKB-KW"/>
</dbReference>
<dbReference type="NCBIfam" id="TIGR03081">
    <property type="entry name" value="metmalonyl_epim"/>
    <property type="match status" value="1"/>
</dbReference>
<organism evidence="4 5">
    <name type="scientific">Pradoshia eiseniae</name>
    <dbReference type="NCBI Taxonomy" id="2064768"/>
    <lineage>
        <taxon>Bacteria</taxon>
        <taxon>Bacillati</taxon>
        <taxon>Bacillota</taxon>
        <taxon>Bacilli</taxon>
        <taxon>Bacillales</taxon>
        <taxon>Bacillaceae</taxon>
        <taxon>Pradoshia</taxon>
    </lineage>
</organism>
<evidence type="ECO:0000256" key="1">
    <source>
        <dbReference type="ARBA" id="ARBA00009308"/>
    </source>
</evidence>
<accession>A0A2S7N3H9</accession>
<protein>
    <submittedName>
        <fullName evidence="4">Methylmalonyl-CoA epimerase</fullName>
    </submittedName>
</protein>
<dbReference type="InterPro" id="IPR037523">
    <property type="entry name" value="VOC_core"/>
</dbReference>
<keyword evidence="5" id="KW-1185">Reference proteome</keyword>
<dbReference type="InterPro" id="IPR051785">
    <property type="entry name" value="MMCE/EMCE_epimerase"/>
</dbReference>
<dbReference type="SUPFAM" id="SSF54593">
    <property type="entry name" value="Glyoxalase/Bleomycin resistance protein/Dihydroxybiphenyl dioxygenase"/>
    <property type="match status" value="1"/>
</dbReference>
<dbReference type="PANTHER" id="PTHR43048:SF3">
    <property type="entry name" value="METHYLMALONYL-COA EPIMERASE, MITOCHONDRIAL"/>
    <property type="match status" value="1"/>
</dbReference>
<dbReference type="InterPro" id="IPR029068">
    <property type="entry name" value="Glyas_Bleomycin-R_OHBP_Dase"/>
</dbReference>
<dbReference type="RefSeq" id="WP_104847683.1">
    <property type="nucleotide sequence ID" value="NZ_PKOZ01000001.1"/>
</dbReference>
<dbReference type="PROSITE" id="PS51819">
    <property type="entry name" value="VOC"/>
    <property type="match status" value="1"/>
</dbReference>
<comment type="caution">
    <text evidence="4">The sequence shown here is derived from an EMBL/GenBank/DDBJ whole genome shotgun (WGS) entry which is preliminary data.</text>
</comment>
<evidence type="ECO:0000313" key="5">
    <source>
        <dbReference type="Proteomes" id="UP000239663"/>
    </source>
</evidence>
<dbReference type="Proteomes" id="UP000239663">
    <property type="component" value="Unassembled WGS sequence"/>
</dbReference>
<name>A0A2S7N3H9_9BACI</name>
<proteinExistence type="inferred from homology"/>
<dbReference type="CDD" id="cd07249">
    <property type="entry name" value="MMCE"/>
    <property type="match status" value="1"/>
</dbReference>
<dbReference type="EMBL" id="PKOZ01000001">
    <property type="protein sequence ID" value="PQD96586.1"/>
    <property type="molecule type" value="Genomic_DNA"/>
</dbReference>
<dbReference type="GO" id="GO:0046491">
    <property type="term" value="P:L-methylmalonyl-CoA metabolic process"/>
    <property type="evidence" value="ECO:0007669"/>
    <property type="project" value="TreeGrafter"/>
</dbReference>
<reference evidence="4 5" key="1">
    <citation type="submission" date="2017-12" db="EMBL/GenBank/DDBJ databases">
        <title>Taxonomic description and draft genome of Pradoshia cofamensis Gen. nov., sp. nov., a thermotolerant bacillale isolated from anterior gut of earthworm Eisenia fetida.</title>
        <authorList>
            <person name="Saha T."/>
            <person name="Chakraborty R."/>
        </authorList>
    </citation>
    <scope>NUCLEOTIDE SEQUENCE [LARGE SCALE GENOMIC DNA]</scope>
    <source>
        <strain evidence="4 5">EAG3</strain>
    </source>
</reference>
<dbReference type="PANTHER" id="PTHR43048">
    <property type="entry name" value="METHYLMALONYL-COA EPIMERASE"/>
    <property type="match status" value="1"/>
</dbReference>
<dbReference type="GO" id="GO:0004493">
    <property type="term" value="F:methylmalonyl-CoA epimerase activity"/>
    <property type="evidence" value="ECO:0007669"/>
    <property type="project" value="TreeGrafter"/>
</dbReference>
<comment type="similarity">
    <text evidence="1">Belongs to the methylmalonyl-CoA epimerase family.</text>
</comment>
<sequence length="137" mass="15220">MQRGINHIGIAVKSISEALPLYEDVFGMINEGEEIVPSQKVRVAFLSAGNTRIELLEPLDGTSAIAKFIETKGEGIHHIALEVSSIKDRIAELKEKGLQLIDEEPRPGAHHTEVAFIHPKSVHRVLVELCEKPKREE</sequence>
<evidence type="ECO:0000313" key="4">
    <source>
        <dbReference type="EMBL" id="PQD96586.1"/>
    </source>
</evidence>
<keyword evidence="2" id="KW-0479">Metal-binding</keyword>
<dbReference type="InterPro" id="IPR017515">
    <property type="entry name" value="MeMalonyl-CoA_epimerase"/>
</dbReference>
<feature type="domain" description="VOC" evidence="3">
    <location>
        <begin position="4"/>
        <end position="132"/>
    </location>
</feature>
<dbReference type="OrthoDB" id="9788468at2"/>